<dbReference type="EMBL" id="SLWU01000068">
    <property type="protein sequence ID" value="TCO53325.1"/>
    <property type="molecule type" value="Genomic_DNA"/>
</dbReference>
<dbReference type="PANTHER" id="PTHR48079:SF6">
    <property type="entry name" value="NAD(P)-BINDING DOMAIN-CONTAINING PROTEIN-RELATED"/>
    <property type="match status" value="1"/>
</dbReference>
<reference evidence="2 4" key="1">
    <citation type="journal article" date="2018" name="Nat. Biotechnol.">
        <title>A standardized bacterial taxonomy based on genome phylogeny substantially revises the tree of life.</title>
        <authorList>
            <person name="Parks D.H."/>
            <person name="Chuvochina M."/>
            <person name="Waite D.W."/>
            <person name="Rinke C."/>
            <person name="Skarshewski A."/>
            <person name="Chaumeil P.A."/>
            <person name="Hugenholtz P."/>
        </authorList>
    </citation>
    <scope>NUCLEOTIDE SEQUENCE [LARGE SCALE GENOMIC DNA]</scope>
    <source>
        <strain evidence="2">UBA12544</strain>
    </source>
</reference>
<dbReference type="InterPro" id="IPR051783">
    <property type="entry name" value="NAD(P)-dependent_oxidoreduct"/>
</dbReference>
<reference evidence="3 5" key="2">
    <citation type="submission" date="2019-03" db="EMBL/GenBank/DDBJ databases">
        <title>Genomic Encyclopedia of Type Strains, Phase IV (KMG-IV): sequencing the most valuable type-strain genomes for metagenomic binning, comparative biology and taxonomic classification.</title>
        <authorList>
            <person name="Goeker M."/>
        </authorList>
    </citation>
    <scope>NUCLEOTIDE SEQUENCE [LARGE SCALE GENOMIC DNA]</scope>
    <source>
        <strain evidence="3 5">DSM 13054</strain>
    </source>
</reference>
<dbReference type="Proteomes" id="UP000264445">
    <property type="component" value="Unassembled WGS sequence"/>
</dbReference>
<evidence type="ECO:0000313" key="5">
    <source>
        <dbReference type="Proteomes" id="UP000294886"/>
    </source>
</evidence>
<dbReference type="GO" id="GO:0016616">
    <property type="term" value="F:oxidoreductase activity, acting on the CH-OH group of donors, NAD or NADP as acceptor"/>
    <property type="evidence" value="ECO:0007669"/>
    <property type="project" value="InterPro"/>
</dbReference>
<dbReference type="GO" id="GO:0006694">
    <property type="term" value="P:steroid biosynthetic process"/>
    <property type="evidence" value="ECO:0007669"/>
    <property type="project" value="InterPro"/>
</dbReference>
<dbReference type="RefSeq" id="WP_132040912.1">
    <property type="nucleotide sequence ID" value="NZ_DOLB01000046.1"/>
</dbReference>
<evidence type="ECO:0000259" key="1">
    <source>
        <dbReference type="Pfam" id="PF01073"/>
    </source>
</evidence>
<feature type="domain" description="3-beta hydroxysteroid dehydrogenase/isomerase" evidence="1">
    <location>
        <begin position="3"/>
        <end position="215"/>
    </location>
</feature>
<gene>
    <name evidence="2" type="ORF">DEA61_02060</name>
    <name evidence="3" type="ORF">EV203_1681</name>
</gene>
<comment type="caution">
    <text evidence="2">The sequence shown here is derived from an EMBL/GenBank/DDBJ whole genome shotgun (WGS) entry which is preliminary data.</text>
</comment>
<accession>A0A117KWC2</accession>
<protein>
    <submittedName>
        <fullName evidence="3">Dihydroflavonol-4-reductase</fullName>
    </submittedName>
    <submittedName>
        <fullName evidence="2">Epimerase</fullName>
    </submittedName>
</protein>
<dbReference type="EMBL" id="DOLB01000046">
    <property type="protein sequence ID" value="HBT48648.1"/>
    <property type="molecule type" value="Genomic_DNA"/>
</dbReference>
<evidence type="ECO:0000313" key="2">
    <source>
        <dbReference type="EMBL" id="HBT48648.1"/>
    </source>
</evidence>
<sequence length="325" mass="36928">MIIVTGGTGHIGNVLVKKLLEKGYKVKIIVPPGEDLTSIFGLNVEIEFTDIRNKARLIDCFKGGEIVFHLASFISIFTKDKRVYDVNVHGTENVIEACIKNNIKTLIYVSSVHALKEEPKGKVIKENKDFNPAYVKGDYAKSKAIATAKVLESQKLGMEPIVVHPSGVIGPYDYKISFMNQVIINYLRGRYKFSIEGAYNFVDVRDVTEGIILAWEKGKAGENYILSGEVVTIEKLFSYLEEITGIKKPTIVINRYIGEFFSYFADIYYKITKEKPTYTSYAIYSLNSNSNFTYEKAKKELGYNPRPIRETIYDTVLWLEERSLI</sequence>
<dbReference type="Proteomes" id="UP000294886">
    <property type="component" value="Unassembled WGS sequence"/>
</dbReference>
<dbReference type="InterPro" id="IPR036291">
    <property type="entry name" value="NAD(P)-bd_dom_sf"/>
</dbReference>
<dbReference type="GO" id="GO:0005737">
    <property type="term" value="C:cytoplasm"/>
    <property type="evidence" value="ECO:0007669"/>
    <property type="project" value="TreeGrafter"/>
</dbReference>
<dbReference type="SUPFAM" id="SSF51735">
    <property type="entry name" value="NAD(P)-binding Rossmann-fold domains"/>
    <property type="match status" value="1"/>
</dbReference>
<evidence type="ECO:0000313" key="4">
    <source>
        <dbReference type="Proteomes" id="UP000264445"/>
    </source>
</evidence>
<dbReference type="Pfam" id="PF01073">
    <property type="entry name" value="3Beta_HSD"/>
    <property type="match status" value="1"/>
</dbReference>
<proteinExistence type="predicted"/>
<dbReference type="AlphaFoldDB" id="A0A117KWC2"/>
<dbReference type="GO" id="GO:0004029">
    <property type="term" value="F:aldehyde dehydrogenase (NAD+) activity"/>
    <property type="evidence" value="ECO:0007669"/>
    <property type="project" value="TreeGrafter"/>
</dbReference>
<evidence type="ECO:0000313" key="3">
    <source>
        <dbReference type="EMBL" id="TCO53325.1"/>
    </source>
</evidence>
<organism evidence="2 4">
    <name type="scientific">Caldanaerobacter subterraneus</name>
    <dbReference type="NCBI Taxonomy" id="911092"/>
    <lineage>
        <taxon>Bacteria</taxon>
        <taxon>Bacillati</taxon>
        <taxon>Bacillota</taxon>
        <taxon>Clostridia</taxon>
        <taxon>Thermoanaerobacterales</taxon>
        <taxon>Thermoanaerobacteraceae</taxon>
        <taxon>Caldanaerobacter</taxon>
    </lineage>
</organism>
<dbReference type="Gene3D" id="3.40.50.720">
    <property type="entry name" value="NAD(P)-binding Rossmann-like Domain"/>
    <property type="match status" value="1"/>
</dbReference>
<name>A0A117KWC2_9THEO</name>
<dbReference type="InterPro" id="IPR002225">
    <property type="entry name" value="3Beta_OHSteriod_DH/Estase"/>
</dbReference>
<dbReference type="PANTHER" id="PTHR48079">
    <property type="entry name" value="PROTEIN YEEZ"/>
    <property type="match status" value="1"/>
</dbReference>